<reference evidence="2" key="1">
    <citation type="journal article" date="2023" name="Mol. Ecol. Resour.">
        <title>Chromosome-level genome assembly of a triploid poplar Populus alba 'Berolinensis'.</title>
        <authorList>
            <person name="Chen S."/>
            <person name="Yu Y."/>
            <person name="Wang X."/>
            <person name="Wang S."/>
            <person name="Zhang T."/>
            <person name="Zhou Y."/>
            <person name="He R."/>
            <person name="Meng N."/>
            <person name="Wang Y."/>
            <person name="Liu W."/>
            <person name="Liu Z."/>
            <person name="Liu J."/>
            <person name="Guo Q."/>
            <person name="Huang H."/>
            <person name="Sederoff R.R."/>
            <person name="Wang G."/>
            <person name="Qu G."/>
            <person name="Chen S."/>
        </authorList>
    </citation>
    <scope>NUCLEOTIDE SEQUENCE</scope>
    <source>
        <strain evidence="2">SC-2020</strain>
    </source>
</reference>
<dbReference type="Proteomes" id="UP001164929">
    <property type="component" value="Chromosome 13"/>
</dbReference>
<name>A0AAD6LZ47_9ROSI</name>
<accession>A0AAD6LZ47</accession>
<sequence length="81" mass="9176">MADKGFSADADTTALVVDDNLVLKRLLGFCEGHQGEKVKQIAIHLDLKEKREMRKQIINEAEEYGCTRPTKRSSIEASKHY</sequence>
<evidence type="ECO:0000313" key="2">
    <source>
        <dbReference type="EMBL" id="KAJ6975979.1"/>
    </source>
</evidence>
<evidence type="ECO:0000256" key="1">
    <source>
        <dbReference type="SAM" id="MobiDB-lite"/>
    </source>
</evidence>
<evidence type="ECO:0000313" key="3">
    <source>
        <dbReference type="Proteomes" id="UP001164929"/>
    </source>
</evidence>
<proteinExistence type="predicted"/>
<comment type="caution">
    <text evidence="2">The sequence shown here is derived from an EMBL/GenBank/DDBJ whole genome shotgun (WGS) entry which is preliminary data.</text>
</comment>
<feature type="region of interest" description="Disordered" evidence="1">
    <location>
        <begin position="62"/>
        <end position="81"/>
    </location>
</feature>
<keyword evidence="3" id="KW-1185">Reference proteome</keyword>
<organism evidence="2 3">
    <name type="scientific">Populus alba x Populus x berolinensis</name>
    <dbReference type="NCBI Taxonomy" id="444605"/>
    <lineage>
        <taxon>Eukaryota</taxon>
        <taxon>Viridiplantae</taxon>
        <taxon>Streptophyta</taxon>
        <taxon>Embryophyta</taxon>
        <taxon>Tracheophyta</taxon>
        <taxon>Spermatophyta</taxon>
        <taxon>Magnoliopsida</taxon>
        <taxon>eudicotyledons</taxon>
        <taxon>Gunneridae</taxon>
        <taxon>Pentapetalae</taxon>
        <taxon>rosids</taxon>
        <taxon>fabids</taxon>
        <taxon>Malpighiales</taxon>
        <taxon>Salicaceae</taxon>
        <taxon>Saliceae</taxon>
        <taxon>Populus</taxon>
    </lineage>
</organism>
<dbReference type="EMBL" id="JAQIZT010000013">
    <property type="protein sequence ID" value="KAJ6975979.1"/>
    <property type="molecule type" value="Genomic_DNA"/>
</dbReference>
<gene>
    <name evidence="2" type="ORF">NC653_031721</name>
</gene>
<dbReference type="AlphaFoldDB" id="A0AAD6LZ47"/>
<protein>
    <submittedName>
        <fullName evidence="2">Uncharacterized protein</fullName>
    </submittedName>
</protein>